<feature type="transmembrane region" description="Helical" evidence="5">
    <location>
        <begin position="161"/>
        <end position="181"/>
    </location>
</feature>
<keyword evidence="2 5" id="KW-0812">Transmembrane</keyword>
<dbReference type="Proteomes" id="UP001597357">
    <property type="component" value="Unassembled WGS sequence"/>
</dbReference>
<dbReference type="Gene3D" id="3.40.50.300">
    <property type="entry name" value="P-loop containing nucleotide triphosphate hydrolases"/>
    <property type="match status" value="1"/>
</dbReference>
<dbReference type="InterPro" id="IPR036640">
    <property type="entry name" value="ABC1_TM_sf"/>
</dbReference>
<sequence length="533" mass="61058">METNRIPALKKIVNLLALDKKDILQILYYAIFAGIISLSLPLGIQAIINLLQGAQISSSWIILVTIVTLGVGFAGGLQILQLDIIENIQQKLFVRTSFDLIYRIPKIRVRELIDKYPPELANRFFDVINLQKGLQKLLLDVPAAVLQILLGLLLLSLYHPFFIVFGFLLVILFYILLRFTFDKALVSSLQESKSKYKVAYWVQQVAKNYISLKIASNNIELNKNNKLVESYLEHRQNHFSILKSQFKIMVIFKVTVTAGLLIIGGLLVLNQQMNIGQFVAAEIIILLLINSVEKLVLGLETIYDVSTAIEKLEEIGEKKLDFNTDTLSQEISLFPLHIFRLQSSKLSVADLVINRGDQINVVGNDLKTRDLFYYLTGVKKSKDGKIYFDGREIYTVSLKNYRNYLGLVLRDDQIFEGTLWENLTLNRKDIKEKDVFSILSYFNLIEEIQTLPFGLQQYIVPNGDVITFKLEQLIFLLRALLKKPKMLFVEHAFANPDSYLEKLITYTRENEITLIISSNQKLSNQLKIVEIKE</sequence>
<dbReference type="PANTHER" id="PTHR43394:SF4">
    <property type="entry name" value="TOXIN SECRETION ABC TRANSPORTER ATP-BINDING PROTEIN"/>
    <property type="match status" value="1"/>
</dbReference>
<dbReference type="EMBL" id="JBHULZ010000023">
    <property type="protein sequence ID" value="MFD2697205.1"/>
    <property type="molecule type" value="Genomic_DNA"/>
</dbReference>
<name>A0ABW5SF39_9FLAO</name>
<feature type="transmembrane region" description="Helical" evidence="5">
    <location>
        <begin position="26"/>
        <end position="48"/>
    </location>
</feature>
<organism evidence="7 8">
    <name type="scientific">Mesonia sediminis</name>
    <dbReference type="NCBI Taxonomy" id="1703946"/>
    <lineage>
        <taxon>Bacteria</taxon>
        <taxon>Pseudomonadati</taxon>
        <taxon>Bacteroidota</taxon>
        <taxon>Flavobacteriia</taxon>
        <taxon>Flavobacteriales</taxon>
        <taxon>Flavobacteriaceae</taxon>
        <taxon>Mesonia</taxon>
    </lineage>
</organism>
<gene>
    <name evidence="7" type="ORF">ACFSQ0_04305</name>
</gene>
<comment type="caution">
    <text evidence="7">The sequence shown here is derived from an EMBL/GenBank/DDBJ whole genome shotgun (WGS) entry which is preliminary data.</text>
</comment>
<keyword evidence="8" id="KW-1185">Reference proteome</keyword>
<dbReference type="SUPFAM" id="SSF90123">
    <property type="entry name" value="ABC transporter transmembrane region"/>
    <property type="match status" value="1"/>
</dbReference>
<dbReference type="InterPro" id="IPR039421">
    <property type="entry name" value="Type_1_exporter"/>
</dbReference>
<dbReference type="GO" id="GO:0005524">
    <property type="term" value="F:ATP binding"/>
    <property type="evidence" value="ECO:0007669"/>
    <property type="project" value="UniProtKB-KW"/>
</dbReference>
<comment type="subcellular location">
    <subcellularLocation>
        <location evidence="1">Cell membrane</location>
        <topology evidence="1">Multi-pass membrane protein</topology>
    </subcellularLocation>
</comment>
<proteinExistence type="predicted"/>
<dbReference type="SUPFAM" id="SSF52540">
    <property type="entry name" value="P-loop containing nucleoside triphosphate hydrolases"/>
    <property type="match status" value="1"/>
</dbReference>
<evidence type="ECO:0000259" key="6">
    <source>
        <dbReference type="PROSITE" id="PS50929"/>
    </source>
</evidence>
<reference evidence="8" key="1">
    <citation type="journal article" date="2019" name="Int. J. Syst. Evol. Microbiol.">
        <title>The Global Catalogue of Microorganisms (GCM) 10K type strain sequencing project: providing services to taxonomists for standard genome sequencing and annotation.</title>
        <authorList>
            <consortium name="The Broad Institute Genomics Platform"/>
            <consortium name="The Broad Institute Genome Sequencing Center for Infectious Disease"/>
            <person name="Wu L."/>
            <person name="Ma J."/>
        </authorList>
    </citation>
    <scope>NUCLEOTIDE SEQUENCE [LARGE SCALE GENOMIC DNA]</scope>
    <source>
        <strain evidence="8">KCTC 42255</strain>
    </source>
</reference>
<feature type="domain" description="ABC transmembrane type-1" evidence="6">
    <location>
        <begin position="30"/>
        <end position="304"/>
    </location>
</feature>
<dbReference type="PROSITE" id="PS50929">
    <property type="entry name" value="ABC_TM1F"/>
    <property type="match status" value="1"/>
</dbReference>
<keyword evidence="4 5" id="KW-0472">Membrane</keyword>
<evidence type="ECO:0000256" key="3">
    <source>
        <dbReference type="ARBA" id="ARBA00022989"/>
    </source>
</evidence>
<keyword evidence="7" id="KW-0547">Nucleotide-binding</keyword>
<evidence type="ECO:0000313" key="7">
    <source>
        <dbReference type="EMBL" id="MFD2697205.1"/>
    </source>
</evidence>
<keyword evidence="7" id="KW-0067">ATP-binding</keyword>
<dbReference type="InterPro" id="IPR027417">
    <property type="entry name" value="P-loop_NTPase"/>
</dbReference>
<feature type="transmembrane region" description="Helical" evidence="5">
    <location>
        <begin position="250"/>
        <end position="269"/>
    </location>
</feature>
<evidence type="ECO:0000313" key="8">
    <source>
        <dbReference type="Proteomes" id="UP001597357"/>
    </source>
</evidence>
<keyword evidence="3 5" id="KW-1133">Transmembrane helix</keyword>
<evidence type="ECO:0000256" key="2">
    <source>
        <dbReference type="ARBA" id="ARBA00022692"/>
    </source>
</evidence>
<evidence type="ECO:0000256" key="1">
    <source>
        <dbReference type="ARBA" id="ARBA00004651"/>
    </source>
</evidence>
<accession>A0ABW5SF39</accession>
<dbReference type="RefSeq" id="WP_379044633.1">
    <property type="nucleotide sequence ID" value="NZ_JBHULZ010000023.1"/>
</dbReference>
<evidence type="ECO:0000256" key="4">
    <source>
        <dbReference type="ARBA" id="ARBA00023136"/>
    </source>
</evidence>
<protein>
    <submittedName>
        <fullName evidence="7">ABC transporter ATP-binding protein</fullName>
    </submittedName>
</protein>
<dbReference type="PANTHER" id="PTHR43394">
    <property type="entry name" value="ATP-DEPENDENT PERMEASE MDL1, MITOCHONDRIAL"/>
    <property type="match status" value="1"/>
</dbReference>
<feature type="transmembrane region" description="Helical" evidence="5">
    <location>
        <begin position="60"/>
        <end position="80"/>
    </location>
</feature>
<dbReference type="Gene3D" id="1.20.1560.10">
    <property type="entry name" value="ABC transporter type 1, transmembrane domain"/>
    <property type="match status" value="1"/>
</dbReference>
<dbReference type="InterPro" id="IPR011527">
    <property type="entry name" value="ABC1_TM_dom"/>
</dbReference>
<evidence type="ECO:0000256" key="5">
    <source>
        <dbReference type="SAM" id="Phobius"/>
    </source>
</evidence>